<evidence type="ECO:0000313" key="4">
    <source>
        <dbReference type="Proteomes" id="UP000199280"/>
    </source>
</evidence>
<dbReference type="STRING" id="640938.TR210_778"/>
<keyword evidence="4" id="KW-1185">Reference proteome</keyword>
<protein>
    <submittedName>
        <fullName evidence="1">Uncharacterized protein</fullName>
    </submittedName>
</protein>
<sequence>MKYHVISAKRFGWEDMYDHFFFATSEFSEHEALAQFEPVEKMTEKNGRVFPYIGYEFDGETFYSVEYRGTATQQEYDDFKD</sequence>
<dbReference type="AlphaFoldDB" id="A0A143YF26"/>
<evidence type="ECO:0000313" key="2">
    <source>
        <dbReference type="EMBL" id="SEI85180.1"/>
    </source>
</evidence>
<name>A0A143YF26_9LACT</name>
<dbReference type="EMBL" id="FNYT01000004">
    <property type="protein sequence ID" value="SEI85180.1"/>
    <property type="molecule type" value="Genomic_DNA"/>
</dbReference>
<reference evidence="2 4" key="2">
    <citation type="submission" date="2016-10" db="EMBL/GenBank/DDBJ databases">
        <authorList>
            <person name="Varghese N."/>
            <person name="Submissions S."/>
        </authorList>
    </citation>
    <scope>NUCLEOTIDE SEQUENCE [LARGE SCALE GENOMIC DNA]</scope>
    <source>
        <strain evidence="2 4">DSM 22150</strain>
    </source>
</reference>
<gene>
    <name evidence="2" type="ORF">SAMN05216375_10478</name>
    <name evidence="1" type="ORF">TR210_778</name>
</gene>
<dbReference type="EMBL" id="FJNB01000004">
    <property type="protein sequence ID" value="CZQ89211.1"/>
    <property type="molecule type" value="Genomic_DNA"/>
</dbReference>
<dbReference type="RefSeq" id="WP_068621769.1">
    <property type="nucleotide sequence ID" value="NZ_FJNB01000004.1"/>
</dbReference>
<reference evidence="1 3" key="1">
    <citation type="submission" date="2016-02" db="EMBL/GenBank/DDBJ databases">
        <authorList>
            <person name="Wen L."/>
            <person name="He K."/>
            <person name="Yang H."/>
        </authorList>
    </citation>
    <scope>NUCLEOTIDE SEQUENCE [LARGE SCALE GENOMIC DNA]</scope>
    <source>
        <strain evidence="1">Trichococcus_R210</strain>
    </source>
</reference>
<evidence type="ECO:0000313" key="3">
    <source>
        <dbReference type="Proteomes" id="UP000076878"/>
    </source>
</evidence>
<dbReference type="OrthoDB" id="2084581at2"/>
<proteinExistence type="predicted"/>
<organism evidence="1 3">
    <name type="scientific">Trichococcus ilyis</name>
    <dbReference type="NCBI Taxonomy" id="640938"/>
    <lineage>
        <taxon>Bacteria</taxon>
        <taxon>Bacillati</taxon>
        <taxon>Bacillota</taxon>
        <taxon>Bacilli</taxon>
        <taxon>Lactobacillales</taxon>
        <taxon>Carnobacteriaceae</taxon>
        <taxon>Trichococcus</taxon>
    </lineage>
</organism>
<dbReference type="Proteomes" id="UP000199280">
    <property type="component" value="Unassembled WGS sequence"/>
</dbReference>
<accession>A0A143YF26</accession>
<dbReference type="Proteomes" id="UP000076878">
    <property type="component" value="Unassembled WGS sequence"/>
</dbReference>
<evidence type="ECO:0000313" key="1">
    <source>
        <dbReference type="EMBL" id="CZQ89211.1"/>
    </source>
</evidence>